<dbReference type="AlphaFoldDB" id="A0A0N5BWD3"/>
<protein>
    <submittedName>
        <fullName evidence="2">Uncharacterized protein</fullName>
    </submittedName>
</protein>
<name>A0A0N5BWD3_STREA</name>
<dbReference type="WBParaSite" id="SPAL_0001013050.1">
    <property type="protein sequence ID" value="SPAL_0001013050.1"/>
    <property type="gene ID" value="SPAL_0001013050"/>
</dbReference>
<sequence>MILCHIIVGILKTKSCENFDYCASVKRFFSCKKTKLSLLLLYRLCALEILSNSLQINFLV</sequence>
<evidence type="ECO:0000313" key="2">
    <source>
        <dbReference type="WBParaSite" id="SPAL_0001013050.1"/>
    </source>
</evidence>
<dbReference type="Proteomes" id="UP000046392">
    <property type="component" value="Unplaced"/>
</dbReference>
<evidence type="ECO:0000313" key="1">
    <source>
        <dbReference type="Proteomes" id="UP000046392"/>
    </source>
</evidence>
<accession>A0A0N5BWD3</accession>
<keyword evidence="1" id="KW-1185">Reference proteome</keyword>
<organism evidence="1 2">
    <name type="scientific">Strongyloides papillosus</name>
    <name type="common">Intestinal threadworm</name>
    <dbReference type="NCBI Taxonomy" id="174720"/>
    <lineage>
        <taxon>Eukaryota</taxon>
        <taxon>Metazoa</taxon>
        <taxon>Ecdysozoa</taxon>
        <taxon>Nematoda</taxon>
        <taxon>Chromadorea</taxon>
        <taxon>Rhabditida</taxon>
        <taxon>Tylenchina</taxon>
        <taxon>Panagrolaimomorpha</taxon>
        <taxon>Strongyloidoidea</taxon>
        <taxon>Strongyloididae</taxon>
        <taxon>Strongyloides</taxon>
    </lineage>
</organism>
<reference evidence="2" key="1">
    <citation type="submission" date="2017-02" db="UniProtKB">
        <authorList>
            <consortium name="WormBaseParasite"/>
        </authorList>
    </citation>
    <scope>IDENTIFICATION</scope>
</reference>
<proteinExistence type="predicted"/>